<dbReference type="eggNOG" id="COG2211">
    <property type="taxonomic scope" value="Bacteria"/>
</dbReference>
<keyword evidence="2" id="KW-1133">Transmembrane helix</keyword>
<protein>
    <submittedName>
        <fullName evidence="3">Na+/sugar symporter</fullName>
    </submittedName>
</protein>
<evidence type="ECO:0000256" key="1">
    <source>
        <dbReference type="SAM" id="MobiDB-lite"/>
    </source>
</evidence>
<evidence type="ECO:0000313" key="4">
    <source>
        <dbReference type="Proteomes" id="UP000029067"/>
    </source>
</evidence>
<organism evidence="3 4">
    <name type="scientific">Bifidobacterium cuniculi</name>
    <dbReference type="NCBI Taxonomy" id="1688"/>
    <lineage>
        <taxon>Bacteria</taxon>
        <taxon>Bacillati</taxon>
        <taxon>Actinomycetota</taxon>
        <taxon>Actinomycetes</taxon>
        <taxon>Bifidobacteriales</taxon>
        <taxon>Bifidobacteriaceae</taxon>
        <taxon>Bifidobacterium</taxon>
    </lineage>
</organism>
<feature type="transmembrane region" description="Helical" evidence="2">
    <location>
        <begin position="331"/>
        <end position="357"/>
    </location>
</feature>
<feature type="transmembrane region" description="Helical" evidence="2">
    <location>
        <begin position="497"/>
        <end position="517"/>
    </location>
</feature>
<evidence type="ECO:0000313" key="3">
    <source>
        <dbReference type="EMBL" id="KFI65515.1"/>
    </source>
</evidence>
<dbReference type="SUPFAM" id="SSF103473">
    <property type="entry name" value="MFS general substrate transporter"/>
    <property type="match status" value="1"/>
</dbReference>
<dbReference type="PANTHER" id="PTHR23528">
    <property type="match status" value="1"/>
</dbReference>
<feature type="transmembrane region" description="Helical" evidence="2">
    <location>
        <begin position="192"/>
        <end position="212"/>
    </location>
</feature>
<dbReference type="STRING" id="1688.BCUN_0007"/>
<sequence>MTNQNQPGTEPTPEGAPQQPPRPFPNQDFIRPGIDDRPDWDTALSDEDMEAVQRLAVRQKPQVAPDAAAQPEVQAAALENTPAVHDDPLPDAESAFLDLRDPMVDASGYRPTHVEVVRMKTGFALTSFFLSFALCALNLVLVPERLDQMVGGFDGTTDLAWLIAIGVAVTILSTAVMLPVSDRTRTKYGRRAPWFLGGAVVAVLLTSALAASRTDVTLTVAWAFLQLGFAAMQFALFASIGERVPDKFRDAVALWRKVGWGAGLLAGVVVAALCMDAAAGGIEICAGAVALAAVCMLLVVPREHSSSYLRITPMATSDMTTILRVPGAPRAWLVATLARLLASAAVTVPLAFVWFIVKYVHGFDAPLDLRMTMLAVVAMAVVAYVCMAIATVVLRPVMAKWEDDVRAPAIAACVISVLAVACPLLMPSATGLMLFAALFAFSTTMLQDLAQSLATSVIERTSERGAYLAVLNTADSGGKLIGALAGGVTVLCAGATQPLFIVSGVLAILTIVCVAFVRQR</sequence>
<dbReference type="InterPro" id="IPR011701">
    <property type="entry name" value="MFS"/>
</dbReference>
<keyword evidence="4" id="KW-1185">Reference proteome</keyword>
<gene>
    <name evidence="3" type="ORF">BCUN_0007</name>
</gene>
<dbReference type="Gene3D" id="1.20.1250.20">
    <property type="entry name" value="MFS general substrate transporter like domains"/>
    <property type="match status" value="1"/>
</dbReference>
<feature type="transmembrane region" description="Helical" evidence="2">
    <location>
        <begin position="279"/>
        <end position="300"/>
    </location>
</feature>
<dbReference type="EMBL" id="JGYV01000001">
    <property type="protein sequence ID" value="KFI65515.1"/>
    <property type="molecule type" value="Genomic_DNA"/>
</dbReference>
<dbReference type="PANTHER" id="PTHR23528:SF1">
    <property type="entry name" value="MAJOR FACILITATOR SUPERFAMILY (MFS) PROFILE DOMAIN-CONTAINING PROTEIN"/>
    <property type="match status" value="1"/>
</dbReference>
<feature type="transmembrane region" description="Helical" evidence="2">
    <location>
        <begin position="161"/>
        <end position="180"/>
    </location>
</feature>
<dbReference type="InterPro" id="IPR036259">
    <property type="entry name" value="MFS_trans_sf"/>
</dbReference>
<evidence type="ECO:0000256" key="2">
    <source>
        <dbReference type="SAM" id="Phobius"/>
    </source>
</evidence>
<name>A0A087B3B5_9BIFI</name>
<dbReference type="GO" id="GO:0022857">
    <property type="term" value="F:transmembrane transporter activity"/>
    <property type="evidence" value="ECO:0007669"/>
    <property type="project" value="InterPro"/>
</dbReference>
<feature type="transmembrane region" description="Helical" evidence="2">
    <location>
        <begin position="253"/>
        <end position="273"/>
    </location>
</feature>
<keyword evidence="2" id="KW-0472">Membrane</keyword>
<feature type="transmembrane region" description="Helical" evidence="2">
    <location>
        <begin position="218"/>
        <end position="241"/>
    </location>
</feature>
<keyword evidence="2" id="KW-0812">Transmembrane</keyword>
<dbReference type="AlphaFoldDB" id="A0A087B3B5"/>
<feature type="transmembrane region" description="Helical" evidence="2">
    <location>
        <begin position="405"/>
        <end position="426"/>
    </location>
</feature>
<feature type="region of interest" description="Disordered" evidence="1">
    <location>
        <begin position="1"/>
        <end position="42"/>
    </location>
</feature>
<dbReference type="Proteomes" id="UP000029067">
    <property type="component" value="Unassembled WGS sequence"/>
</dbReference>
<proteinExistence type="predicted"/>
<feature type="transmembrane region" description="Helical" evidence="2">
    <location>
        <begin position="369"/>
        <end position="393"/>
    </location>
</feature>
<feature type="transmembrane region" description="Helical" evidence="2">
    <location>
        <begin position="122"/>
        <end position="141"/>
    </location>
</feature>
<dbReference type="Pfam" id="PF07690">
    <property type="entry name" value="MFS_1"/>
    <property type="match status" value="1"/>
</dbReference>
<accession>A0A087B3B5</accession>
<dbReference type="RefSeq" id="WP_033515212.1">
    <property type="nucleotide sequence ID" value="NZ_JGYV01000001.1"/>
</dbReference>
<comment type="caution">
    <text evidence="3">The sequence shown here is derived from an EMBL/GenBank/DDBJ whole genome shotgun (WGS) entry which is preliminary data.</text>
</comment>
<dbReference type="OrthoDB" id="7584869at2"/>
<reference evidence="3 4" key="1">
    <citation type="submission" date="2014-03" db="EMBL/GenBank/DDBJ databases">
        <title>Genomics of Bifidobacteria.</title>
        <authorList>
            <person name="Ventura M."/>
            <person name="Milani C."/>
            <person name="Lugli G.A."/>
        </authorList>
    </citation>
    <scope>NUCLEOTIDE SEQUENCE [LARGE SCALE GENOMIC DNA]</scope>
    <source>
        <strain evidence="3 4">LMG 10738</strain>
    </source>
</reference>
<dbReference type="CDD" id="cd06174">
    <property type="entry name" value="MFS"/>
    <property type="match status" value="1"/>
</dbReference>